<name>A0A919RZB3_9CLOT</name>
<feature type="transmembrane region" description="Helical" evidence="1">
    <location>
        <begin position="158"/>
        <end position="182"/>
    </location>
</feature>
<reference evidence="2" key="1">
    <citation type="submission" date="2021-03" db="EMBL/GenBank/DDBJ databases">
        <title>Taxonomic study of Clostridium polyendosporum from meadow-gley soil under rice.</title>
        <authorList>
            <person name="Kobayashi H."/>
            <person name="Tanizawa Y."/>
            <person name="Yagura M."/>
        </authorList>
    </citation>
    <scope>NUCLEOTIDE SEQUENCE</scope>
    <source>
        <strain evidence="2">JCM 30710</strain>
    </source>
</reference>
<feature type="transmembrane region" description="Helical" evidence="1">
    <location>
        <begin position="130"/>
        <end position="152"/>
    </location>
</feature>
<keyword evidence="3" id="KW-1185">Reference proteome</keyword>
<dbReference type="Proteomes" id="UP000679179">
    <property type="component" value="Unassembled WGS sequence"/>
</dbReference>
<proteinExistence type="predicted"/>
<keyword evidence="1" id="KW-0472">Membrane</keyword>
<dbReference type="InterPro" id="IPR021683">
    <property type="entry name" value="DUF3267"/>
</dbReference>
<evidence type="ECO:0008006" key="4">
    <source>
        <dbReference type="Google" id="ProtNLM"/>
    </source>
</evidence>
<protein>
    <recommendedName>
        <fullName evidence="4">Zincin peptidase</fullName>
    </recommendedName>
</protein>
<sequence>MRIRNKIPKCNKEKNALLLGDGWILIKEPKNIIQSIIFSIPLMIFLGFISIYIINLFSPITLADFGVQQHNFSMTINVVDIFIIIIFIYIHEIIHLIFVPNFLNSDNTFLGLTWFGGYAYTEEIITKERYIFIAAMPFLLISVGSILILGPIGYLTPILKFICIINAVASSVDFLNIILISIQVPNKSKIVMNGELSYYKTT</sequence>
<evidence type="ECO:0000313" key="2">
    <source>
        <dbReference type="EMBL" id="GIM27728.1"/>
    </source>
</evidence>
<gene>
    <name evidence="2" type="ORF">CPJCM30710_03940</name>
</gene>
<organism evidence="2 3">
    <name type="scientific">Clostridium polyendosporum</name>
    <dbReference type="NCBI Taxonomy" id="69208"/>
    <lineage>
        <taxon>Bacteria</taxon>
        <taxon>Bacillati</taxon>
        <taxon>Bacillota</taxon>
        <taxon>Clostridia</taxon>
        <taxon>Eubacteriales</taxon>
        <taxon>Clostridiaceae</taxon>
        <taxon>Clostridium</taxon>
    </lineage>
</organism>
<dbReference type="AlphaFoldDB" id="A0A919RZB3"/>
<accession>A0A919RZB3</accession>
<feature type="transmembrane region" description="Helical" evidence="1">
    <location>
        <begin position="74"/>
        <end position="99"/>
    </location>
</feature>
<comment type="caution">
    <text evidence="2">The sequence shown here is derived from an EMBL/GenBank/DDBJ whole genome shotgun (WGS) entry which is preliminary data.</text>
</comment>
<evidence type="ECO:0000256" key="1">
    <source>
        <dbReference type="SAM" id="Phobius"/>
    </source>
</evidence>
<dbReference type="EMBL" id="BOPZ01000002">
    <property type="protein sequence ID" value="GIM27728.1"/>
    <property type="molecule type" value="Genomic_DNA"/>
</dbReference>
<feature type="transmembrane region" description="Helical" evidence="1">
    <location>
        <begin position="32"/>
        <end position="54"/>
    </location>
</feature>
<keyword evidence="1" id="KW-1133">Transmembrane helix</keyword>
<dbReference type="RefSeq" id="WP_212902483.1">
    <property type="nucleotide sequence ID" value="NZ_BOPZ01000002.1"/>
</dbReference>
<dbReference type="Pfam" id="PF11667">
    <property type="entry name" value="DUF3267"/>
    <property type="match status" value="1"/>
</dbReference>
<keyword evidence="1" id="KW-0812">Transmembrane</keyword>
<evidence type="ECO:0000313" key="3">
    <source>
        <dbReference type="Proteomes" id="UP000679179"/>
    </source>
</evidence>